<dbReference type="Proteomes" id="UP000807504">
    <property type="component" value="Unassembled WGS sequence"/>
</dbReference>
<keyword evidence="3" id="KW-1185">Reference proteome</keyword>
<dbReference type="AlphaFoldDB" id="A0A8T0F1Z6"/>
<accession>A0A8T0F1Z6</accession>
<sequence length="151" mass="17353">MDLLELASLCTFLWTYFRVFWLNDWVSSIFFLPFILMWKNAIMEELNKNQVGCQTSLNYEQRIEKADATTSIDGAITQLNEQEAEYDSTIDEAANLLQPESTITSVAINPFTNPFFEYLTFKDPLADLQSVEPDGISACAEWVLKHQAFFN</sequence>
<evidence type="ECO:0000313" key="3">
    <source>
        <dbReference type="Proteomes" id="UP000807504"/>
    </source>
</evidence>
<comment type="caution">
    <text evidence="2">The sequence shown here is derived from an EMBL/GenBank/DDBJ whole genome shotgun (WGS) entry which is preliminary data.</text>
</comment>
<dbReference type="EMBL" id="JABXBU010001863">
    <property type="protein sequence ID" value="KAF8782999.1"/>
    <property type="molecule type" value="Genomic_DNA"/>
</dbReference>
<keyword evidence="1" id="KW-0472">Membrane</keyword>
<organism evidence="2 3">
    <name type="scientific">Argiope bruennichi</name>
    <name type="common">Wasp spider</name>
    <name type="synonym">Aranea bruennichi</name>
    <dbReference type="NCBI Taxonomy" id="94029"/>
    <lineage>
        <taxon>Eukaryota</taxon>
        <taxon>Metazoa</taxon>
        <taxon>Ecdysozoa</taxon>
        <taxon>Arthropoda</taxon>
        <taxon>Chelicerata</taxon>
        <taxon>Arachnida</taxon>
        <taxon>Araneae</taxon>
        <taxon>Araneomorphae</taxon>
        <taxon>Entelegynae</taxon>
        <taxon>Araneoidea</taxon>
        <taxon>Araneidae</taxon>
        <taxon>Argiope</taxon>
    </lineage>
</organism>
<keyword evidence="1" id="KW-0812">Transmembrane</keyword>
<proteinExistence type="predicted"/>
<evidence type="ECO:0000313" key="2">
    <source>
        <dbReference type="EMBL" id="KAF8782999.1"/>
    </source>
</evidence>
<gene>
    <name evidence="2" type="ORF">HNY73_013220</name>
</gene>
<name>A0A8T0F1Z6_ARGBR</name>
<evidence type="ECO:0000256" key="1">
    <source>
        <dbReference type="SAM" id="Phobius"/>
    </source>
</evidence>
<keyword evidence="1" id="KW-1133">Transmembrane helix</keyword>
<reference evidence="2" key="2">
    <citation type="submission" date="2020-06" db="EMBL/GenBank/DDBJ databases">
        <authorList>
            <person name="Sheffer M."/>
        </authorList>
    </citation>
    <scope>NUCLEOTIDE SEQUENCE</scope>
</reference>
<protein>
    <submittedName>
        <fullName evidence="2">Uncharacterized protein</fullName>
    </submittedName>
</protein>
<reference evidence="2" key="1">
    <citation type="journal article" date="2020" name="bioRxiv">
        <title>Chromosome-level reference genome of the European wasp spider Argiope bruennichi: a resource for studies on range expansion and evolutionary adaptation.</title>
        <authorList>
            <person name="Sheffer M.M."/>
            <person name="Hoppe A."/>
            <person name="Krehenwinkel H."/>
            <person name="Uhl G."/>
            <person name="Kuss A.W."/>
            <person name="Jensen L."/>
            <person name="Jensen C."/>
            <person name="Gillespie R.G."/>
            <person name="Hoff K.J."/>
            <person name="Prost S."/>
        </authorList>
    </citation>
    <scope>NUCLEOTIDE SEQUENCE</scope>
</reference>
<feature type="transmembrane region" description="Helical" evidence="1">
    <location>
        <begin position="20"/>
        <end position="38"/>
    </location>
</feature>